<dbReference type="Gene3D" id="2.60.120.200">
    <property type="match status" value="1"/>
</dbReference>
<evidence type="ECO:0000313" key="1">
    <source>
        <dbReference type="EMBL" id="SHL75988.1"/>
    </source>
</evidence>
<name>A0A9X8MTD6_9ACTN</name>
<protein>
    <recommendedName>
        <fullName evidence="3">Concanavalin A-like lectin/glucanases superfamily protein</fullName>
    </recommendedName>
</protein>
<dbReference type="RefSeq" id="WP_073444642.1">
    <property type="nucleotide sequence ID" value="NZ_FRBK01000006.1"/>
</dbReference>
<accession>A0A9X8MTD6</accession>
<dbReference type="AlphaFoldDB" id="A0A9X8MTD6"/>
<evidence type="ECO:0000313" key="2">
    <source>
        <dbReference type="Proteomes" id="UP000184388"/>
    </source>
</evidence>
<dbReference type="InterPro" id="IPR013320">
    <property type="entry name" value="ConA-like_dom_sf"/>
</dbReference>
<organism evidence="1 2">
    <name type="scientific">Streptomyces yunnanensis</name>
    <dbReference type="NCBI Taxonomy" id="156453"/>
    <lineage>
        <taxon>Bacteria</taxon>
        <taxon>Bacillati</taxon>
        <taxon>Actinomycetota</taxon>
        <taxon>Actinomycetes</taxon>
        <taxon>Kitasatosporales</taxon>
        <taxon>Streptomycetaceae</taxon>
        <taxon>Streptomyces</taxon>
    </lineage>
</organism>
<proteinExistence type="predicted"/>
<comment type="caution">
    <text evidence="1">The sequence shown here is derived from an EMBL/GenBank/DDBJ whole genome shotgun (WGS) entry which is preliminary data.</text>
</comment>
<dbReference type="EMBL" id="FRBK01000006">
    <property type="protein sequence ID" value="SHL75988.1"/>
    <property type="molecule type" value="Genomic_DNA"/>
</dbReference>
<reference evidence="2" key="1">
    <citation type="submission" date="2016-11" db="EMBL/GenBank/DDBJ databases">
        <authorList>
            <person name="Jaros S."/>
            <person name="Januszkiewicz K."/>
            <person name="Wedrychowicz H."/>
        </authorList>
    </citation>
    <scope>NUCLEOTIDE SEQUENCE [LARGE SCALE GENOMIC DNA]</scope>
    <source>
        <strain evidence="2">CGMCC 4.3555</strain>
    </source>
</reference>
<dbReference type="SUPFAM" id="SSF49899">
    <property type="entry name" value="Concanavalin A-like lectins/glucanases"/>
    <property type="match status" value="1"/>
</dbReference>
<dbReference type="Proteomes" id="UP000184388">
    <property type="component" value="Unassembled WGS sequence"/>
</dbReference>
<dbReference type="Gene3D" id="2.60.120.260">
    <property type="entry name" value="Galactose-binding domain-like"/>
    <property type="match status" value="1"/>
</dbReference>
<gene>
    <name evidence="1" type="ORF">SAMN05216268_106100</name>
</gene>
<sequence>MAINPNWPVIAEDWGPYWNCAGGDSPLDRYVEVTPRTRGRTSIQRGRQYELDQVRSGEYQATLANTDGALDPLNTAGPWYGHIMAYQPYRKRAQWPPTQNLLTQVQATGGDLGGYNTGTLDQSGLGPDVFSLTDSSGGQIVADSGAWQGARVLQFAVPSGSTAPTRICHTPQYGVLPGQTYTMQIRVRDITAATTLQIKPHIGWYSASGGSPTSFAYGTTVTLTGSPTAAWTQLTVTATAPSTAAGMNVGVSVAATAASTCSMQTDGWQLEKGSAATAWTAPGVWYPLYAGFVERWPSRWAFNGTYGSVEPVAVDAISLLSQVQLADPLTQEINSRNPRFLYKLDDPQGSGSFADATGNYPAAPIGVAKAGPGSLTSGNQIAAAAASGTYTGSTGTVVTVSNPDPGTNLTDPATFIALTNAGIKGPANPSGDWTRMLAFRYTGPNPSSGGAATMWSCFDKNANGGSNIRFMVLPGGIFTFNMGGPTTGTSFQPFSTNVADSNWHLAIVSYSHANAQLITSLDGASLTYTSVNPAIEPTGLVADSIGAWIDPTTGNGSAFQYKGDLSFFAEFPSALSATDCASLYNAWKSACAGESSNARYYRILRYAGYLGTYSLQAGLTTSMGPMATGGQDALSALQAVVDTENGEHFIDRAGTVTFRSRSARYNALTPTYVFGERADLGEWSYEDCQLDYDSTHLSNQVTVTQASTGQLFYDQDAVSVTNYFPRTLSRSINSSSALECQDAAGYLLSRYKNPAVRVSAIRLHPSANPALWPVCLSLELGMRVRVMRRPPAAPAIQLDCIVEQIQVGMDDHGDATWTLQCSPVDLTPYAGFAAWHTTLASTIASGVTAITVNASADTTNPLATQLAAGQQLVLGQNTANQETVTVASVGATSPGWTSATITLTAVTTKAHTAGDLINEPLPAGITDPTTWDAVTRFDSCAFAY</sequence>
<evidence type="ECO:0008006" key="3">
    <source>
        <dbReference type="Google" id="ProtNLM"/>
    </source>
</evidence>